<comment type="caution">
    <text evidence="2">The sequence shown here is derived from an EMBL/GenBank/DDBJ whole genome shotgun (WGS) entry which is preliminary data.</text>
</comment>
<evidence type="ECO:0008006" key="4">
    <source>
        <dbReference type="Google" id="ProtNLM"/>
    </source>
</evidence>
<gene>
    <name evidence="2" type="ORF">POL72_07835</name>
</gene>
<organism evidence="2 3">
    <name type="scientific">Sorangium atrum</name>
    <dbReference type="NCBI Taxonomy" id="2995308"/>
    <lineage>
        <taxon>Bacteria</taxon>
        <taxon>Pseudomonadati</taxon>
        <taxon>Myxococcota</taxon>
        <taxon>Polyangia</taxon>
        <taxon>Polyangiales</taxon>
        <taxon>Polyangiaceae</taxon>
        <taxon>Sorangium</taxon>
    </lineage>
</organism>
<feature type="compositionally biased region" description="Low complexity" evidence="1">
    <location>
        <begin position="116"/>
        <end position="126"/>
    </location>
</feature>
<evidence type="ECO:0000313" key="2">
    <source>
        <dbReference type="EMBL" id="MDC0677650.1"/>
    </source>
</evidence>
<reference evidence="2 3" key="1">
    <citation type="submission" date="2023-01" db="EMBL/GenBank/DDBJ databases">
        <title>Minimal conservation of predation-associated metabolite biosynthetic gene clusters underscores biosynthetic potential of Myxococcota including descriptions for ten novel species: Archangium lansinium sp. nov., Myxococcus landrumus sp. nov., Nannocystis bai.</title>
        <authorList>
            <person name="Ahearne A."/>
            <person name="Stevens C."/>
            <person name="Dowd S."/>
        </authorList>
    </citation>
    <scope>NUCLEOTIDE SEQUENCE [LARGE SCALE GENOMIC DNA]</scope>
    <source>
        <strain evidence="2 3">WIWO2</strain>
    </source>
</reference>
<feature type="region of interest" description="Disordered" evidence="1">
    <location>
        <begin position="116"/>
        <end position="149"/>
    </location>
</feature>
<name>A0ABT5BVQ1_9BACT</name>
<evidence type="ECO:0000313" key="3">
    <source>
        <dbReference type="Proteomes" id="UP001217485"/>
    </source>
</evidence>
<sequence length="553" mass="58625">MKRSPQSAQHAAVAAELEQVVASPVFGGSARQIRLLRFLVGEALAGRGADLRAPLLATRVFDRPEGFDSVEDSIVRVEMSKLRRALERYYAASPAALVRIELPRGRYAPVFATGPAAADPAPSGASPRPPMDSQPADGSGPLSPRSGCVPDSAGGPVVAILPFTSIIAVSASLNANAPESEPPVSGSTGARSRAVAHGLTDRLGDLFVRAPRVRVLSRAATLDEAEARGARYVVEGSVRLIPGALRVTVKLHDTAHGIQVWGEKFDRFDVDGRLFAVEDEIAREITTSLVTLPLGAVHAIESEERSVHPPRSAYEVLLRFPRWLATFDGGLQAELADHCARFLDRDPDDGVLLGYSALFHVLSSWTAAGRDHDPRRAADHARRAVALEPELTHARQVLAFVLLDAGDGPGALAEAEIALKLGGSLMFTGFLLALAGDWERGTAILRKHQGLAKRYPGAVHHALALDACRRGDYEAALVEAGAIAHPNLAWSALDSAVALARLGRIAEARVAGRQLAAVLPQVSRDPRAVVNRLTADQALVDDLVEALALAGLG</sequence>
<evidence type="ECO:0000256" key="1">
    <source>
        <dbReference type="SAM" id="MobiDB-lite"/>
    </source>
</evidence>
<dbReference type="EMBL" id="JAQNDK010000001">
    <property type="protein sequence ID" value="MDC0677650.1"/>
    <property type="molecule type" value="Genomic_DNA"/>
</dbReference>
<proteinExistence type="predicted"/>
<keyword evidence="3" id="KW-1185">Reference proteome</keyword>
<dbReference type="SUPFAM" id="SSF48452">
    <property type="entry name" value="TPR-like"/>
    <property type="match status" value="1"/>
</dbReference>
<dbReference type="Proteomes" id="UP001217485">
    <property type="component" value="Unassembled WGS sequence"/>
</dbReference>
<accession>A0ABT5BVQ1</accession>
<dbReference type="InterPro" id="IPR011990">
    <property type="entry name" value="TPR-like_helical_dom_sf"/>
</dbReference>
<dbReference type="Gene3D" id="1.25.40.10">
    <property type="entry name" value="Tetratricopeptide repeat domain"/>
    <property type="match status" value="1"/>
</dbReference>
<dbReference type="RefSeq" id="WP_272094405.1">
    <property type="nucleotide sequence ID" value="NZ_JAQNDK010000001.1"/>
</dbReference>
<protein>
    <recommendedName>
        <fullName evidence="4">Adenylate cyclase</fullName>
    </recommendedName>
</protein>